<evidence type="ECO:0000256" key="1">
    <source>
        <dbReference type="SAM" id="MobiDB-lite"/>
    </source>
</evidence>
<feature type="region of interest" description="Disordered" evidence="1">
    <location>
        <begin position="1"/>
        <end position="51"/>
    </location>
</feature>
<dbReference type="GeneID" id="39580403"/>
<feature type="compositionally biased region" description="Pro residues" evidence="1">
    <location>
        <begin position="1"/>
        <end position="13"/>
    </location>
</feature>
<dbReference type="Proteomes" id="UP000272025">
    <property type="component" value="Unassembled WGS sequence"/>
</dbReference>
<organism evidence="2 3">
    <name type="scientific">Sodiomyces alkalinus (strain CBS 110278 / VKM F-3762 / F11)</name>
    <name type="common">Alkaliphilic filamentous fungus</name>
    <dbReference type="NCBI Taxonomy" id="1314773"/>
    <lineage>
        <taxon>Eukaryota</taxon>
        <taxon>Fungi</taxon>
        <taxon>Dikarya</taxon>
        <taxon>Ascomycota</taxon>
        <taxon>Pezizomycotina</taxon>
        <taxon>Sordariomycetes</taxon>
        <taxon>Hypocreomycetidae</taxon>
        <taxon>Glomerellales</taxon>
        <taxon>Plectosphaerellaceae</taxon>
        <taxon>Sodiomyces</taxon>
    </lineage>
</organism>
<dbReference type="Pfam" id="PF04450">
    <property type="entry name" value="BSP"/>
    <property type="match status" value="1"/>
</dbReference>
<dbReference type="PANTHER" id="PTHR33321">
    <property type="match status" value="1"/>
</dbReference>
<gene>
    <name evidence="2" type="ORF">SODALDRAFT_333272</name>
</gene>
<proteinExistence type="predicted"/>
<dbReference type="STRING" id="1314773.A0A3N2PW03"/>
<reference evidence="2 3" key="1">
    <citation type="journal article" date="2018" name="Mol. Ecol.">
        <title>The obligate alkalophilic soda-lake fungus Sodiomyces alkalinus has shifted to a protein diet.</title>
        <authorList>
            <person name="Grum-Grzhimaylo A.A."/>
            <person name="Falkoski D.L."/>
            <person name="van den Heuvel J."/>
            <person name="Valero-Jimenez C.A."/>
            <person name="Min B."/>
            <person name="Choi I.G."/>
            <person name="Lipzen A."/>
            <person name="Daum C.G."/>
            <person name="Aanen D.K."/>
            <person name="Tsang A."/>
            <person name="Henrissat B."/>
            <person name="Bilanenko E.N."/>
            <person name="de Vries R.P."/>
            <person name="van Kan J.A.L."/>
            <person name="Grigoriev I.V."/>
            <person name="Debets A.J.M."/>
        </authorList>
    </citation>
    <scope>NUCLEOTIDE SEQUENCE [LARGE SCALE GENOMIC DNA]</scope>
    <source>
        <strain evidence="2 3">F11</strain>
    </source>
</reference>
<dbReference type="AlphaFoldDB" id="A0A3N2PW03"/>
<accession>A0A3N2PW03</accession>
<evidence type="ECO:0000313" key="3">
    <source>
        <dbReference type="Proteomes" id="UP000272025"/>
    </source>
</evidence>
<name>A0A3N2PW03_SODAK</name>
<keyword evidence="3" id="KW-1185">Reference proteome</keyword>
<dbReference type="InterPro" id="IPR007541">
    <property type="entry name" value="Uncharacterised_BSP"/>
</dbReference>
<sequence>MSPASSPPHPAPTVLPERPKSPSTAKNKSPNHRNPTANSINKPSQSEEQFPQPKLRLEIRDLNHPGASKFLSAVNASHVLQSAVTNVLRLLYVKPSNPTTHPPPTRSVTLILRPMGGVAYTTGSDLDNDHKEIHFSLDYINNIPEARRADDEIAGVLTHEMVHCFQWNGRATAPSGLIEGVADWVRLRAGLVPPHWRRETSGSWDRGYQHTAYFLDYLTSRFGEDTVRRVNEKLRTDRYDGERFWVELLGQSVEALWEEYRVAVGPDRKNENAP</sequence>
<evidence type="ECO:0000313" key="2">
    <source>
        <dbReference type="EMBL" id="ROT38654.1"/>
    </source>
</evidence>
<dbReference type="RefSeq" id="XP_028466460.1">
    <property type="nucleotide sequence ID" value="XM_028611925.1"/>
</dbReference>
<dbReference type="EMBL" id="ML119055">
    <property type="protein sequence ID" value="ROT38654.1"/>
    <property type="molecule type" value="Genomic_DNA"/>
</dbReference>
<feature type="compositionally biased region" description="Polar residues" evidence="1">
    <location>
        <begin position="21"/>
        <end position="49"/>
    </location>
</feature>
<dbReference type="OrthoDB" id="891726at2759"/>
<protein>
    <submittedName>
        <fullName evidence="2">PBSP domain protein</fullName>
    </submittedName>
</protein>
<dbReference type="PANTHER" id="PTHR33321:SF12">
    <property type="entry name" value="PLANT BASIC SECRETORY PROTEIN (BSP) FAMILY PROTEIN"/>
    <property type="match status" value="1"/>
</dbReference>